<feature type="region of interest" description="Disordered" evidence="1">
    <location>
        <begin position="1"/>
        <end position="37"/>
    </location>
</feature>
<dbReference type="InterPro" id="IPR038386">
    <property type="entry name" value="Beta-thymosin_sf"/>
</dbReference>
<gene>
    <name evidence="2" type="ORF">RRG08_017076</name>
</gene>
<evidence type="ECO:0000313" key="2">
    <source>
        <dbReference type="EMBL" id="KAK3776140.1"/>
    </source>
</evidence>
<sequence length="113" mass="12801">MVRADKWPVKDHTASSVSSCCSAHPTEPHINHPRSTRATKKNNQEIYRKIFLAPSPVKGVASKEDIQHEKVETELRERIGSFHKEDLQHAETTVKNVLPSSDGDSRNFILPLY</sequence>
<evidence type="ECO:0000256" key="1">
    <source>
        <dbReference type="SAM" id="MobiDB-lite"/>
    </source>
</evidence>
<evidence type="ECO:0000313" key="3">
    <source>
        <dbReference type="Proteomes" id="UP001283361"/>
    </source>
</evidence>
<accession>A0AAE0ZVG5</accession>
<reference evidence="2" key="1">
    <citation type="journal article" date="2023" name="G3 (Bethesda)">
        <title>A reference genome for the long-term kleptoplast-retaining sea slug Elysia crispata morphotype clarki.</title>
        <authorList>
            <person name="Eastman K.E."/>
            <person name="Pendleton A.L."/>
            <person name="Shaikh M.A."/>
            <person name="Suttiyut T."/>
            <person name="Ogas R."/>
            <person name="Tomko P."/>
            <person name="Gavelis G."/>
            <person name="Widhalm J.R."/>
            <person name="Wisecaver J.H."/>
        </authorList>
    </citation>
    <scope>NUCLEOTIDE SEQUENCE</scope>
    <source>
        <strain evidence="2">ECLA1</strain>
    </source>
</reference>
<feature type="compositionally biased region" description="Basic and acidic residues" evidence="1">
    <location>
        <begin position="1"/>
        <end position="13"/>
    </location>
</feature>
<dbReference type="Proteomes" id="UP001283361">
    <property type="component" value="Unassembled WGS sequence"/>
</dbReference>
<dbReference type="EMBL" id="JAWDGP010003246">
    <property type="protein sequence ID" value="KAK3776140.1"/>
    <property type="molecule type" value="Genomic_DNA"/>
</dbReference>
<proteinExistence type="predicted"/>
<protein>
    <submittedName>
        <fullName evidence="2">Uncharacterized protein</fullName>
    </submittedName>
</protein>
<dbReference type="AlphaFoldDB" id="A0AAE0ZVG5"/>
<dbReference type="Gene3D" id="1.20.5.520">
    <property type="entry name" value="Single helix bin"/>
    <property type="match status" value="1"/>
</dbReference>
<comment type="caution">
    <text evidence="2">The sequence shown here is derived from an EMBL/GenBank/DDBJ whole genome shotgun (WGS) entry which is preliminary data.</text>
</comment>
<organism evidence="2 3">
    <name type="scientific">Elysia crispata</name>
    <name type="common">lettuce slug</name>
    <dbReference type="NCBI Taxonomy" id="231223"/>
    <lineage>
        <taxon>Eukaryota</taxon>
        <taxon>Metazoa</taxon>
        <taxon>Spiralia</taxon>
        <taxon>Lophotrochozoa</taxon>
        <taxon>Mollusca</taxon>
        <taxon>Gastropoda</taxon>
        <taxon>Heterobranchia</taxon>
        <taxon>Euthyneura</taxon>
        <taxon>Panpulmonata</taxon>
        <taxon>Sacoglossa</taxon>
        <taxon>Placobranchoidea</taxon>
        <taxon>Plakobranchidae</taxon>
        <taxon>Elysia</taxon>
    </lineage>
</organism>
<keyword evidence="3" id="KW-1185">Reference proteome</keyword>
<name>A0AAE0ZVG5_9GAST</name>